<dbReference type="RefSeq" id="WP_240619246.1">
    <property type="nucleotide sequence ID" value="NZ_FMAR01000013.1"/>
</dbReference>
<name>A0A1C4FBH9_9BACT</name>
<feature type="chain" id="PRO_5008691757" evidence="1">
    <location>
        <begin position="22"/>
        <end position="292"/>
    </location>
</feature>
<keyword evidence="1" id="KW-0732">Signal</keyword>
<reference evidence="3 4" key="1">
    <citation type="submission" date="2016-08" db="EMBL/GenBank/DDBJ databases">
        <authorList>
            <person name="Seilhamer J.J."/>
        </authorList>
    </citation>
    <scope>NUCLEOTIDE SEQUENCE [LARGE SCALE GENOMIC DNA]</scope>
    <source>
        <strain evidence="3 4">A37T2</strain>
    </source>
</reference>
<gene>
    <name evidence="3" type="ORF">GA0116948_11315</name>
</gene>
<dbReference type="AlphaFoldDB" id="A0A1C4FBH9"/>
<dbReference type="Pfam" id="PF01569">
    <property type="entry name" value="PAP2"/>
    <property type="match status" value="1"/>
</dbReference>
<dbReference type="Gene3D" id="1.20.144.10">
    <property type="entry name" value="Phosphatidic acid phosphatase type 2/haloperoxidase"/>
    <property type="match status" value="1"/>
</dbReference>
<dbReference type="InterPro" id="IPR036938">
    <property type="entry name" value="PAP2/HPO_sf"/>
</dbReference>
<accession>A0A1C4FBH9</accession>
<organism evidence="3 4">
    <name type="scientific">Chitinophaga costaii</name>
    <dbReference type="NCBI Taxonomy" id="1335309"/>
    <lineage>
        <taxon>Bacteria</taxon>
        <taxon>Pseudomonadati</taxon>
        <taxon>Bacteroidota</taxon>
        <taxon>Chitinophagia</taxon>
        <taxon>Chitinophagales</taxon>
        <taxon>Chitinophagaceae</taxon>
        <taxon>Chitinophaga</taxon>
    </lineage>
</organism>
<dbReference type="STRING" id="1335309.GA0116948_11315"/>
<keyword evidence="4" id="KW-1185">Reference proteome</keyword>
<dbReference type="InterPro" id="IPR000326">
    <property type="entry name" value="PAP2/HPO"/>
</dbReference>
<proteinExistence type="predicted"/>
<evidence type="ECO:0000256" key="1">
    <source>
        <dbReference type="SAM" id="SignalP"/>
    </source>
</evidence>
<dbReference type="SMART" id="SM00014">
    <property type="entry name" value="acidPPc"/>
    <property type="match status" value="1"/>
</dbReference>
<evidence type="ECO:0000259" key="2">
    <source>
        <dbReference type="SMART" id="SM00014"/>
    </source>
</evidence>
<dbReference type="SUPFAM" id="SSF48317">
    <property type="entry name" value="Acid phosphatase/Vanadium-dependent haloperoxidase"/>
    <property type="match status" value="1"/>
</dbReference>
<evidence type="ECO:0000313" key="3">
    <source>
        <dbReference type="EMBL" id="SCC52973.1"/>
    </source>
</evidence>
<dbReference type="Proteomes" id="UP000242818">
    <property type="component" value="Unassembled WGS sequence"/>
</dbReference>
<protein>
    <submittedName>
        <fullName evidence="3">PAP2 superfamily protein</fullName>
    </submittedName>
</protein>
<feature type="signal peptide" evidence="1">
    <location>
        <begin position="1"/>
        <end position="21"/>
    </location>
</feature>
<sequence>MKYIVCIVWLLSSASYGFAQSDTCAPQAIDTLTHEKTTPFQVAAVADTTGSVTAADTTNLYCINEVYLRSIWQDLKYTVARPAHWQQKNWLQFGAVAAGAGLLIGADHSVKQFFIHNQTTAVTSITNQIEPWGNAYSPYLVGAAYMAGMILHDRKLESGSLMAAKSLLISTAIYTAIKSVVRRGRPTYFNDNLNFKPPFTRDKYHTSFPSGHSNTVITVATAIVELYGKDHPWVPWVAYSVAGLTGVTRMYQNRHWSSDVLVGMALGHFVTQSVFRHQRAKEHKLVMKKMLY</sequence>
<dbReference type="EMBL" id="FMAR01000013">
    <property type="protein sequence ID" value="SCC52973.1"/>
    <property type="molecule type" value="Genomic_DNA"/>
</dbReference>
<feature type="domain" description="Phosphatidic acid phosphatase type 2/haloperoxidase" evidence="2">
    <location>
        <begin position="158"/>
        <end position="275"/>
    </location>
</feature>
<dbReference type="PANTHER" id="PTHR14969:SF13">
    <property type="entry name" value="AT30094P"/>
    <property type="match status" value="1"/>
</dbReference>
<evidence type="ECO:0000313" key="4">
    <source>
        <dbReference type="Proteomes" id="UP000242818"/>
    </source>
</evidence>
<dbReference type="PANTHER" id="PTHR14969">
    <property type="entry name" value="SPHINGOSINE-1-PHOSPHATE PHOSPHOHYDROLASE"/>
    <property type="match status" value="1"/>
</dbReference>